<accession>A0A1N6UP15</accession>
<feature type="coiled-coil region" evidence="1">
    <location>
        <begin position="427"/>
        <end position="482"/>
    </location>
</feature>
<protein>
    <submittedName>
        <fullName evidence="3">Exonuclease SbcC</fullName>
    </submittedName>
</protein>
<dbReference type="InterPro" id="IPR038729">
    <property type="entry name" value="Rad50/SbcC_AAA"/>
</dbReference>
<dbReference type="InterPro" id="IPR027417">
    <property type="entry name" value="P-loop_NTPase"/>
</dbReference>
<dbReference type="eggNOG" id="COG0419">
    <property type="taxonomic scope" value="Bacteria"/>
</dbReference>
<dbReference type="AlphaFoldDB" id="A0A1N6UP15"/>
<feature type="coiled-coil region" evidence="1">
    <location>
        <begin position="530"/>
        <end position="564"/>
    </location>
</feature>
<dbReference type="Pfam" id="PF13476">
    <property type="entry name" value="AAA_23"/>
    <property type="match status" value="1"/>
</dbReference>
<gene>
    <name evidence="3" type="ORF">SAMN05421647_107134</name>
</gene>
<dbReference type="GO" id="GO:0006302">
    <property type="term" value="P:double-strand break repair"/>
    <property type="evidence" value="ECO:0007669"/>
    <property type="project" value="InterPro"/>
</dbReference>
<dbReference type="SUPFAM" id="SSF52540">
    <property type="entry name" value="P-loop containing nucleoside triphosphate hydrolases"/>
    <property type="match status" value="1"/>
</dbReference>
<dbReference type="GO" id="GO:0004527">
    <property type="term" value="F:exonuclease activity"/>
    <property type="evidence" value="ECO:0007669"/>
    <property type="project" value="UniProtKB-KW"/>
</dbReference>
<dbReference type="PANTHER" id="PTHR32114:SF2">
    <property type="entry name" value="ABC TRANSPORTER ABCH.3"/>
    <property type="match status" value="1"/>
</dbReference>
<keyword evidence="3" id="KW-0269">Exonuclease</keyword>
<dbReference type="RefSeq" id="WP_076463957.1">
    <property type="nucleotide sequence ID" value="NZ_FTMN01000007.1"/>
</dbReference>
<dbReference type="Gene3D" id="3.40.50.300">
    <property type="entry name" value="P-loop containing nucleotide triphosphate hydrolases"/>
    <property type="match status" value="2"/>
</dbReference>
<proteinExistence type="predicted"/>
<feature type="coiled-coil region" evidence="1">
    <location>
        <begin position="601"/>
        <end position="855"/>
    </location>
</feature>
<evidence type="ECO:0000259" key="2">
    <source>
        <dbReference type="Pfam" id="PF13476"/>
    </source>
</evidence>
<reference evidence="3 4" key="1">
    <citation type="submission" date="2017-01" db="EMBL/GenBank/DDBJ databases">
        <authorList>
            <person name="Mah S.A."/>
            <person name="Swanson W.J."/>
            <person name="Moy G.W."/>
            <person name="Vacquier V.D."/>
        </authorList>
    </citation>
    <scope>NUCLEOTIDE SEQUENCE [LARGE SCALE GENOMIC DNA]</scope>
    <source>
        <strain evidence="3 4">DSM 7027</strain>
    </source>
</reference>
<organism evidence="3 4">
    <name type="scientific">Marinobacterium stanieri</name>
    <dbReference type="NCBI Taxonomy" id="49186"/>
    <lineage>
        <taxon>Bacteria</taxon>
        <taxon>Pseudomonadati</taxon>
        <taxon>Pseudomonadota</taxon>
        <taxon>Gammaproteobacteria</taxon>
        <taxon>Oceanospirillales</taxon>
        <taxon>Oceanospirillaceae</taxon>
        <taxon>Marinobacterium</taxon>
    </lineage>
</organism>
<feature type="domain" description="Rad50/SbcC-type AAA" evidence="2">
    <location>
        <begin position="6"/>
        <end position="272"/>
    </location>
</feature>
<keyword evidence="4" id="KW-1185">Reference proteome</keyword>
<evidence type="ECO:0000256" key="1">
    <source>
        <dbReference type="SAM" id="Coils"/>
    </source>
</evidence>
<dbReference type="GO" id="GO:0016887">
    <property type="term" value="F:ATP hydrolysis activity"/>
    <property type="evidence" value="ECO:0007669"/>
    <property type="project" value="InterPro"/>
</dbReference>
<dbReference type="Pfam" id="PF13558">
    <property type="entry name" value="SbcC_Walker_B"/>
    <property type="match status" value="1"/>
</dbReference>
<dbReference type="PANTHER" id="PTHR32114">
    <property type="entry name" value="ABC TRANSPORTER ABCH.3"/>
    <property type="match status" value="1"/>
</dbReference>
<sequence>MRILQIRFKNLNSLTGEWEIDLTGPAYTSDGLFAITGPTGAGKSTLLDAVCLALYGRTPRQSRISQAQNEVMSRQTGECFAEVVFETPQGAWRCHWSQHRSRKQADGSLQPPRHEVSDAENGKLLATKIKDVAELIECLSGMDFERFTRSMLLAQGSFAAFLQADPDARAPILEQITGTSIYSDISVAVHERRGQERQQLEHLRAAQAGLKLLDEEEAETLNRELARLNEAVEAQQKQVDQQQKLVHWRQQLDQENEQLKKLQQDQQHLEQERQAFASQQQRLEQAQKAESLRPEYVPLVQRRTDLNQARKNGEQLRQELPTLEQAHQTANTALQQAQEHHQAAEANLTQHQPLIKQLREQDYAVSLKRDAWQQLKAQLPAELLQGPAPDPAALQAAMAKTEADLQDAISEGGRDQLKDQQEQVRIRGESLRELRNLVRQQAELKQEQQGLIADQAPLQAQQADVSAQAEQGRQQLELLQREQQDLHTMQRLADRIADLEQQRHELEPGKPCPLCGSEQHPWRIEKPPALSEERKRLQLVEQQLEKLQAQLRQWDIKQAELNTRLQTGQKRGQVVEQKLAALDAPVNACLQQLDWAECPDTDRLEQAYQEAGEQWKQLKARLDRIDRLEAEQKKQQQAQQRQQQRLDVDAAEAALIKLQQQRAEMSPETDTEDWVKRLEKAVAQARQQVEQCREALNRSEQSLNQRRQQITDADSRIQALEAEVEQMQSAFTQSLAQSSFANEAALEAALLPREQMAALQQTAQALQERTSHLNALKSRSEQALDVLQEQALTEEPAQQLLANLQQLKATQAQQLEQRGSLQQTLKDNEAKKQQFGEQQQAIAAQQRELDRWEQLHALIGSADGKKFRNFAQGLTFELMVSHANRQLQKMSDRYLLARDEAQPLELNVIDNYQAGEVRSTKNLSGGESFLISLSLALGLSGMASRNVRVDSLFLDEGFGTLDEEALETALDTLSGLQQEGKLIGVISHVQALKERISTRIEVQPLSGGRSQITGPGCRRCE</sequence>
<dbReference type="STRING" id="49186.SAMN05421647_107134"/>
<keyword evidence="1" id="KW-0175">Coiled coil</keyword>
<keyword evidence="3" id="KW-0378">Hydrolase</keyword>
<keyword evidence="3" id="KW-0540">Nuclease</keyword>
<evidence type="ECO:0000313" key="4">
    <source>
        <dbReference type="Proteomes" id="UP000186895"/>
    </source>
</evidence>
<feature type="coiled-coil region" evidence="1">
    <location>
        <begin position="211"/>
        <end position="347"/>
    </location>
</feature>
<name>A0A1N6UP15_9GAMM</name>
<dbReference type="EMBL" id="FTMN01000007">
    <property type="protein sequence ID" value="SIQ67360.1"/>
    <property type="molecule type" value="Genomic_DNA"/>
</dbReference>
<dbReference type="Proteomes" id="UP000186895">
    <property type="component" value="Unassembled WGS sequence"/>
</dbReference>
<evidence type="ECO:0000313" key="3">
    <source>
        <dbReference type="EMBL" id="SIQ67360.1"/>
    </source>
</evidence>